<gene>
    <name evidence="1" type="ordered locus">VIT_08s0007g04720</name>
</gene>
<dbReference type="Proteomes" id="UP000009183">
    <property type="component" value="Chromosome 8"/>
</dbReference>
<name>D7TIU3_VITVI</name>
<dbReference type="PaxDb" id="29760-VIT_08s0007g04720.t01"/>
<evidence type="ECO:0000313" key="1">
    <source>
        <dbReference type="EMBL" id="CBI30169.3"/>
    </source>
</evidence>
<organism evidence="1 2">
    <name type="scientific">Vitis vinifera</name>
    <name type="common">Grape</name>
    <dbReference type="NCBI Taxonomy" id="29760"/>
    <lineage>
        <taxon>Eukaryota</taxon>
        <taxon>Viridiplantae</taxon>
        <taxon>Streptophyta</taxon>
        <taxon>Embryophyta</taxon>
        <taxon>Tracheophyta</taxon>
        <taxon>Spermatophyta</taxon>
        <taxon>Magnoliopsida</taxon>
        <taxon>eudicotyledons</taxon>
        <taxon>Gunneridae</taxon>
        <taxon>Pentapetalae</taxon>
        <taxon>rosids</taxon>
        <taxon>Vitales</taxon>
        <taxon>Vitaceae</taxon>
        <taxon>Viteae</taxon>
        <taxon>Vitis</taxon>
    </lineage>
</organism>
<dbReference type="STRING" id="29760.D7TIU3"/>
<protein>
    <submittedName>
        <fullName evidence="1">Uncharacterized protein</fullName>
    </submittedName>
</protein>
<keyword evidence="2" id="KW-1185">Reference proteome</keyword>
<reference evidence="2" key="1">
    <citation type="journal article" date="2007" name="Nature">
        <title>The grapevine genome sequence suggests ancestral hexaploidization in major angiosperm phyla.</title>
        <authorList>
            <consortium name="The French-Italian Public Consortium for Grapevine Genome Characterization."/>
            <person name="Jaillon O."/>
            <person name="Aury J.-M."/>
            <person name="Noel B."/>
            <person name="Policriti A."/>
            <person name="Clepet C."/>
            <person name="Casagrande A."/>
            <person name="Choisne N."/>
            <person name="Aubourg S."/>
            <person name="Vitulo N."/>
            <person name="Jubin C."/>
            <person name="Vezzi A."/>
            <person name="Legeai F."/>
            <person name="Hugueney P."/>
            <person name="Dasilva C."/>
            <person name="Horner D."/>
            <person name="Mica E."/>
            <person name="Jublot D."/>
            <person name="Poulain J."/>
            <person name="Bruyere C."/>
            <person name="Billault A."/>
            <person name="Segurens B."/>
            <person name="Gouyvenoux M."/>
            <person name="Ugarte E."/>
            <person name="Cattonaro F."/>
            <person name="Anthouard V."/>
            <person name="Vico V."/>
            <person name="Del Fabbro C."/>
            <person name="Alaux M."/>
            <person name="Di Gaspero G."/>
            <person name="Dumas V."/>
            <person name="Felice N."/>
            <person name="Paillard S."/>
            <person name="Juman I."/>
            <person name="Moroldo M."/>
            <person name="Scalabrin S."/>
            <person name="Canaguier A."/>
            <person name="Le Clainche I."/>
            <person name="Malacrida G."/>
            <person name="Durand E."/>
            <person name="Pesole G."/>
            <person name="Laucou V."/>
            <person name="Chatelet P."/>
            <person name="Merdinoglu D."/>
            <person name="Delledonne M."/>
            <person name="Pezzotti M."/>
            <person name="Lecharny A."/>
            <person name="Scarpelli C."/>
            <person name="Artiguenave F."/>
            <person name="Pe M.E."/>
            <person name="Valle G."/>
            <person name="Morgante M."/>
            <person name="Caboche M."/>
            <person name="Adam-Blondon A.-F."/>
            <person name="Weissenbach J."/>
            <person name="Quetier F."/>
            <person name="Wincker P."/>
        </authorList>
    </citation>
    <scope>NUCLEOTIDE SEQUENCE [LARGE SCALE GENOMIC DNA]</scope>
    <source>
        <strain evidence="2">cv. Pinot noir / PN40024</strain>
    </source>
</reference>
<evidence type="ECO:0000313" key="2">
    <source>
        <dbReference type="Proteomes" id="UP000009183"/>
    </source>
</evidence>
<accession>D7TIU3</accession>
<proteinExistence type="predicted"/>
<dbReference type="EMBL" id="FN595991">
    <property type="protein sequence ID" value="CBI30169.3"/>
    <property type="molecule type" value="Genomic_DNA"/>
</dbReference>
<dbReference type="InParanoid" id="D7TIU3"/>
<dbReference type="HOGENOM" id="CLU_2404034_0_0_1"/>
<dbReference type="AlphaFoldDB" id="D7TIU3"/>
<sequence length="93" mass="10840">MEWTLEVFENHNSNEINVYQIKVLSYLTAMLRKLLDSDFTKVNTTFATLGSTRGYSTSSIIFFVFWSVDLIGDHFQGFVWNYPVSRKNSLVFL</sequence>